<evidence type="ECO:0000256" key="1">
    <source>
        <dbReference type="ARBA" id="ARBA00022669"/>
    </source>
</evidence>
<dbReference type="VEuPathDB" id="VectorBase:ACON2_029311"/>
<evidence type="ECO:0000259" key="7">
    <source>
        <dbReference type="PROSITE" id="PS50940"/>
    </source>
</evidence>
<feature type="signal peptide" evidence="6">
    <location>
        <begin position="1"/>
        <end position="24"/>
    </location>
</feature>
<dbReference type="InterPro" id="IPR036508">
    <property type="entry name" value="Chitin-bd_dom_sf"/>
</dbReference>
<dbReference type="InterPro" id="IPR051940">
    <property type="entry name" value="Chitin_bind-dev_reg"/>
</dbReference>
<feature type="domain" description="Chitin-binding type-2" evidence="7">
    <location>
        <begin position="320"/>
        <end position="378"/>
    </location>
</feature>
<dbReference type="SUPFAM" id="SSF57625">
    <property type="entry name" value="Invertebrate chitin-binding proteins"/>
    <property type="match status" value="6"/>
</dbReference>
<dbReference type="AlphaFoldDB" id="A0A8W7P614"/>
<evidence type="ECO:0000256" key="6">
    <source>
        <dbReference type="SAM" id="SignalP"/>
    </source>
</evidence>
<organism evidence="8">
    <name type="scientific">Anopheles coluzzii</name>
    <name type="common">African malaria mosquito</name>
    <dbReference type="NCBI Taxonomy" id="1518534"/>
    <lineage>
        <taxon>Eukaryota</taxon>
        <taxon>Metazoa</taxon>
        <taxon>Ecdysozoa</taxon>
        <taxon>Arthropoda</taxon>
        <taxon>Hexapoda</taxon>
        <taxon>Insecta</taxon>
        <taxon>Pterygota</taxon>
        <taxon>Neoptera</taxon>
        <taxon>Endopterygota</taxon>
        <taxon>Diptera</taxon>
        <taxon>Nematocera</taxon>
        <taxon>Culicoidea</taxon>
        <taxon>Culicidae</taxon>
        <taxon>Anophelinae</taxon>
        <taxon>Anopheles</taxon>
    </lineage>
</organism>
<evidence type="ECO:0000256" key="5">
    <source>
        <dbReference type="ARBA" id="ARBA00023180"/>
    </source>
</evidence>
<dbReference type="GO" id="GO:0005576">
    <property type="term" value="C:extracellular region"/>
    <property type="evidence" value="ECO:0007669"/>
    <property type="project" value="InterPro"/>
</dbReference>
<evidence type="ECO:0000256" key="2">
    <source>
        <dbReference type="ARBA" id="ARBA00022729"/>
    </source>
</evidence>
<dbReference type="EnsemblMetazoa" id="ACOM026533-RA">
    <property type="protein sequence ID" value="ACOM026533-PA.1"/>
    <property type="gene ID" value="ACOM026533"/>
</dbReference>
<evidence type="ECO:0000256" key="4">
    <source>
        <dbReference type="ARBA" id="ARBA00023157"/>
    </source>
</evidence>
<keyword evidence="2 6" id="KW-0732">Signal</keyword>
<feature type="domain" description="Chitin-binding type-2" evidence="7">
    <location>
        <begin position="586"/>
        <end position="637"/>
    </location>
</feature>
<keyword evidence="5" id="KW-0325">Glycoprotein</keyword>
<keyword evidence="3" id="KW-0677">Repeat</keyword>
<feature type="domain" description="Chitin-binding type-2" evidence="7">
    <location>
        <begin position="430"/>
        <end position="485"/>
    </location>
</feature>
<dbReference type="Proteomes" id="UP000075882">
    <property type="component" value="Unassembled WGS sequence"/>
</dbReference>
<feature type="domain" description="Chitin-binding type-2" evidence="7">
    <location>
        <begin position="221"/>
        <end position="278"/>
    </location>
</feature>
<evidence type="ECO:0000313" key="8">
    <source>
        <dbReference type="EnsemblMetazoa" id="ACOM026533-PA.1"/>
    </source>
</evidence>
<dbReference type="PANTHER" id="PTHR23301:SF0">
    <property type="entry name" value="CHITIN-BINDING TYPE-2 DOMAIN-CONTAINING PROTEIN-RELATED"/>
    <property type="match status" value="1"/>
</dbReference>
<keyword evidence="1" id="KW-0147">Chitin-binding</keyword>
<dbReference type="SMART" id="SM00494">
    <property type="entry name" value="ChtBD2"/>
    <property type="match status" value="6"/>
</dbReference>
<accession>A0A8W7P614</accession>
<dbReference type="Gene3D" id="2.170.140.10">
    <property type="entry name" value="Chitin binding domain"/>
    <property type="match status" value="6"/>
</dbReference>
<name>A0A8W7P614_ANOCL</name>
<keyword evidence="4" id="KW-1015">Disulfide bond</keyword>
<dbReference type="GO" id="GO:0008061">
    <property type="term" value="F:chitin binding"/>
    <property type="evidence" value="ECO:0007669"/>
    <property type="project" value="UniProtKB-KW"/>
</dbReference>
<feature type="chain" id="PRO_5036484637" description="Chitin-binding type-2 domain-containing protein" evidence="6">
    <location>
        <begin position="25"/>
        <end position="687"/>
    </location>
</feature>
<feature type="domain" description="Chitin-binding type-2" evidence="7">
    <location>
        <begin position="501"/>
        <end position="559"/>
    </location>
</feature>
<evidence type="ECO:0000256" key="3">
    <source>
        <dbReference type="ARBA" id="ARBA00022737"/>
    </source>
</evidence>
<dbReference type="VEuPathDB" id="VectorBase:ACON2_035736"/>
<dbReference type="Pfam" id="PF01607">
    <property type="entry name" value="CBM_14"/>
    <property type="match status" value="6"/>
</dbReference>
<protein>
    <recommendedName>
        <fullName evidence="7">Chitin-binding type-2 domain-containing protein</fullName>
    </recommendedName>
</protein>
<dbReference type="InterPro" id="IPR002557">
    <property type="entry name" value="Chitin-bd_dom"/>
</dbReference>
<dbReference type="PROSITE" id="PS50940">
    <property type="entry name" value="CHIT_BIND_II"/>
    <property type="match status" value="6"/>
</dbReference>
<reference evidence="8" key="1">
    <citation type="submission" date="2022-08" db="UniProtKB">
        <authorList>
            <consortium name="EnsemblMetazoa"/>
        </authorList>
    </citation>
    <scope>IDENTIFICATION</scope>
</reference>
<sequence length="687" mass="75547">MAKLAIFALCTLILLLLAFTGCVGQEETTTFKPGDLPFVEVLYRRILRLRCPEGQRWYNRLKQCIFVPTAPTAAPTVFVTCAHVTDYRARASATKACHRQQGATSTGQRIEPEPISFTMVCPRWVVRVTTCLVVVAACLLPAPSAALSDPCSQSTTLAHPTDCRKYLECVDDKLVLLTCGVQYYNASIGGCTNDLPANSCRQRKEDSIVSFDETYLGRAIVDPCASSKPGLKLPHPENCGLFYQCTQSGAALFACPANLLFHVKMRVCVWPQQVECAPGADLPTGTTAGPNTTPGLDNDGNIVLPDEICEPGCFLDLRCPVDCDPILPPKAFPHPSRCDAYFTCNTFGYSCITECPVGMWFSNVFQRCVTPNLSDCTPVVPPICKVPDCRPNPDCPVPDTVPPTKLPHPERDDWYYICRDGTSCQMACPPGLCEKCDPTFFPHDDCDKFYKCNFGLICEMRCPPGLHFNARENVCDWPSQAGCEYPPIIEDPPENAACHPNPLCPPGNGVETFLPHPDNCTLFYKCSWGNACLKECPDGLHWSKAKQRCEWPNLAGCDPNILPDDPNCPTCPCIPCRSKRNACQPSERCPPAGKRSFSLSFSHELHCNQFYECLSGQACILECPKGLEYSGGEARCDANTYSVQPATDAKSHQLFFAFQCCPAGHTFSIATRPTHTRYFLQSESCGS</sequence>
<dbReference type="PANTHER" id="PTHR23301">
    <property type="entry name" value="CHITIN BINDING PERITROPHIN-A"/>
    <property type="match status" value="1"/>
</dbReference>
<proteinExistence type="predicted"/>
<feature type="domain" description="Chitin-binding type-2" evidence="7">
    <location>
        <begin position="148"/>
        <end position="202"/>
    </location>
</feature>
<dbReference type="PROSITE" id="PS51257">
    <property type="entry name" value="PROKAR_LIPOPROTEIN"/>
    <property type="match status" value="1"/>
</dbReference>